<dbReference type="EMBL" id="JAUSUQ010000003">
    <property type="protein sequence ID" value="MDQ0338268.1"/>
    <property type="molecule type" value="Genomic_DNA"/>
</dbReference>
<evidence type="ECO:0000313" key="3">
    <source>
        <dbReference type="EMBL" id="MDQ0338268.1"/>
    </source>
</evidence>
<sequence length="189" mass="21585">MSKKVLILTGDAAETLEVIYPLYRFREEGFEVTVAVPNKDEVQTVVHDRQPGIMEISTERLAYRVPAQKKFSDVNPEDYDALMIPGGRAPEHIRTKPETPHIVGHFLRENKPIGVICHGAIVFLVPELKELLTQRKMTAVPTCRYEVEQAGAEFINELVYRDGNLVSGQTWRDLPEFMKQFLAVIKDRH</sequence>
<dbReference type="GO" id="GO:0008233">
    <property type="term" value="F:peptidase activity"/>
    <property type="evidence" value="ECO:0007669"/>
    <property type="project" value="UniProtKB-KW"/>
</dbReference>
<evidence type="ECO:0000313" key="4">
    <source>
        <dbReference type="Proteomes" id="UP001232445"/>
    </source>
</evidence>
<reference evidence="3 4" key="1">
    <citation type="submission" date="2023-07" db="EMBL/GenBank/DDBJ databases">
        <title>Genomic Encyclopedia of Type Strains, Phase IV (KMG-IV): sequencing the most valuable type-strain genomes for metagenomic binning, comparative biology and taxonomic classification.</title>
        <authorList>
            <person name="Goeker M."/>
        </authorList>
    </citation>
    <scope>NUCLEOTIDE SEQUENCE [LARGE SCALE GENOMIC DNA]</scope>
    <source>
        <strain evidence="3 4">DSM 17740</strain>
    </source>
</reference>
<dbReference type="RefSeq" id="WP_307336333.1">
    <property type="nucleotide sequence ID" value="NZ_JAUSUQ010000003.1"/>
</dbReference>
<dbReference type="PROSITE" id="PS51276">
    <property type="entry name" value="PEPTIDASE_C56_PFPI"/>
    <property type="match status" value="1"/>
</dbReference>
<keyword evidence="3" id="KW-0326">Glycosidase</keyword>
<keyword evidence="3" id="KW-0378">Hydrolase</keyword>
<evidence type="ECO:0000256" key="1">
    <source>
        <dbReference type="ARBA" id="ARBA00008542"/>
    </source>
</evidence>
<keyword evidence="4" id="KW-1185">Reference proteome</keyword>
<dbReference type="Gene3D" id="3.40.50.880">
    <property type="match status" value="1"/>
</dbReference>
<dbReference type="PANTHER" id="PTHR42733">
    <property type="entry name" value="DJ-1 PROTEIN"/>
    <property type="match status" value="1"/>
</dbReference>
<feature type="domain" description="DJ-1/PfpI" evidence="2">
    <location>
        <begin position="3"/>
        <end position="182"/>
    </location>
</feature>
<dbReference type="EC" id="3.2.-.-" evidence="3"/>
<evidence type="ECO:0000259" key="2">
    <source>
        <dbReference type="Pfam" id="PF01965"/>
    </source>
</evidence>
<dbReference type="InterPro" id="IPR029062">
    <property type="entry name" value="Class_I_gatase-like"/>
</dbReference>
<dbReference type="GO" id="GO:0016798">
    <property type="term" value="F:hydrolase activity, acting on glycosyl bonds"/>
    <property type="evidence" value="ECO:0007669"/>
    <property type="project" value="UniProtKB-KW"/>
</dbReference>
<dbReference type="InterPro" id="IPR006286">
    <property type="entry name" value="C56_PfpI-like"/>
</dbReference>
<keyword evidence="3" id="KW-0645">Protease</keyword>
<dbReference type="InterPro" id="IPR002818">
    <property type="entry name" value="DJ-1/PfpI"/>
</dbReference>
<dbReference type="SUPFAM" id="SSF52317">
    <property type="entry name" value="Class I glutamine amidotransferase-like"/>
    <property type="match status" value="1"/>
</dbReference>
<comment type="caution">
    <text evidence="3">The sequence shown here is derived from an EMBL/GenBank/DDBJ whole genome shotgun (WGS) entry which is preliminary data.</text>
</comment>
<proteinExistence type="inferred from homology"/>
<protein>
    <submittedName>
        <fullName evidence="3">Protease I</fullName>
        <ecNumber evidence="3">3.2.-.-</ecNumber>
    </submittedName>
</protein>
<gene>
    <name evidence="3" type="ORF">J2S00_001052</name>
</gene>
<dbReference type="Pfam" id="PF01965">
    <property type="entry name" value="DJ-1_PfpI"/>
    <property type="match status" value="1"/>
</dbReference>
<dbReference type="GO" id="GO:0006508">
    <property type="term" value="P:proteolysis"/>
    <property type="evidence" value="ECO:0007669"/>
    <property type="project" value="UniProtKB-KW"/>
</dbReference>
<accession>A0ABU0CQ97</accession>
<organism evidence="3 4">
    <name type="scientific">Caldalkalibacillus uzonensis</name>
    <dbReference type="NCBI Taxonomy" id="353224"/>
    <lineage>
        <taxon>Bacteria</taxon>
        <taxon>Bacillati</taxon>
        <taxon>Bacillota</taxon>
        <taxon>Bacilli</taxon>
        <taxon>Bacillales</taxon>
        <taxon>Bacillaceae</taxon>
        <taxon>Caldalkalibacillus</taxon>
    </lineage>
</organism>
<dbReference type="PANTHER" id="PTHR42733:SF2">
    <property type="entry name" value="DJ-1_THIJ_PFPI FAMILY PROTEIN"/>
    <property type="match status" value="1"/>
</dbReference>
<name>A0ABU0CQ97_9BACI</name>
<comment type="similarity">
    <text evidence="1">Belongs to the peptidase C56 family.</text>
</comment>
<dbReference type="Proteomes" id="UP001232445">
    <property type="component" value="Unassembled WGS sequence"/>
</dbReference>